<dbReference type="Proteomes" id="UP000246464">
    <property type="component" value="Chromosome 6"/>
</dbReference>
<dbReference type="EMBL" id="CP026248">
    <property type="protein sequence ID" value="AWP03369.1"/>
    <property type="molecule type" value="Genomic_DNA"/>
</dbReference>
<evidence type="ECO:0000313" key="2">
    <source>
        <dbReference type="Proteomes" id="UP000246464"/>
    </source>
</evidence>
<evidence type="ECO:0000313" key="1">
    <source>
        <dbReference type="EMBL" id="AWP03369.1"/>
    </source>
</evidence>
<sequence>MGRCIIMLKHEVMVVDEWHNNGPQDRVTVSLCIQNAINKMHLCSMSITHACPYHNPTATMGHSIHNVDISKPLTHTTPYTLSAICPVQRKPGFIREENTSPKCQTPSNVSICPLKSVTTTNCSQVETPMRTTSMLFY</sequence>
<organism evidence="1 2">
    <name type="scientific">Scophthalmus maximus</name>
    <name type="common">Turbot</name>
    <name type="synonym">Psetta maxima</name>
    <dbReference type="NCBI Taxonomy" id="52904"/>
    <lineage>
        <taxon>Eukaryota</taxon>
        <taxon>Metazoa</taxon>
        <taxon>Chordata</taxon>
        <taxon>Craniata</taxon>
        <taxon>Vertebrata</taxon>
        <taxon>Euteleostomi</taxon>
        <taxon>Actinopterygii</taxon>
        <taxon>Neopterygii</taxon>
        <taxon>Teleostei</taxon>
        <taxon>Neoteleostei</taxon>
        <taxon>Acanthomorphata</taxon>
        <taxon>Carangaria</taxon>
        <taxon>Pleuronectiformes</taxon>
        <taxon>Pleuronectoidei</taxon>
        <taxon>Scophthalmidae</taxon>
        <taxon>Scophthalmus</taxon>
    </lineage>
</organism>
<name>A0A2U9BHR5_SCOMX</name>
<reference evidence="1 2" key="1">
    <citation type="submission" date="2017-12" db="EMBL/GenBank/DDBJ databases">
        <title>Integrating genomic resources of turbot (Scophthalmus maximus) in depth evaluation of genetic and physical mapping variation across individuals.</title>
        <authorList>
            <person name="Martinez P."/>
        </authorList>
    </citation>
    <scope>NUCLEOTIDE SEQUENCE [LARGE SCALE GENOMIC DNA]</scope>
</reference>
<proteinExistence type="predicted"/>
<keyword evidence="2" id="KW-1185">Reference proteome</keyword>
<dbReference type="AlphaFoldDB" id="A0A2U9BHR5"/>
<gene>
    <name evidence="1" type="ORF">SMAX5B_014143</name>
</gene>
<protein>
    <submittedName>
        <fullName evidence="1">Putative major histocompatibility complex class I-related protein-like</fullName>
    </submittedName>
</protein>
<accession>A0A2U9BHR5</accession>